<dbReference type="Pfam" id="PF01381">
    <property type="entry name" value="HTH_3"/>
    <property type="match status" value="1"/>
</dbReference>
<gene>
    <name evidence="2" type="ORF">EDD73_10239</name>
</gene>
<evidence type="ECO:0000313" key="2">
    <source>
        <dbReference type="EMBL" id="TCP68644.1"/>
    </source>
</evidence>
<feature type="domain" description="HTH cro/C1-type" evidence="1">
    <location>
        <begin position="7"/>
        <end position="61"/>
    </location>
</feature>
<dbReference type="Pfam" id="PF00717">
    <property type="entry name" value="Peptidase_S24"/>
    <property type="match status" value="1"/>
</dbReference>
<dbReference type="InterPro" id="IPR010982">
    <property type="entry name" value="Lambda_DNA-bd_dom_sf"/>
</dbReference>
<dbReference type="OrthoDB" id="1766270at2"/>
<organism evidence="2 3">
    <name type="scientific">Heliophilum fasciatum</name>
    <dbReference type="NCBI Taxonomy" id="35700"/>
    <lineage>
        <taxon>Bacteria</taxon>
        <taxon>Bacillati</taxon>
        <taxon>Bacillota</taxon>
        <taxon>Clostridia</taxon>
        <taxon>Eubacteriales</taxon>
        <taxon>Heliobacteriaceae</taxon>
        <taxon>Heliophilum</taxon>
    </lineage>
</organism>
<keyword evidence="3" id="KW-1185">Reference proteome</keyword>
<dbReference type="InterPro" id="IPR001387">
    <property type="entry name" value="Cro/C1-type_HTH"/>
</dbReference>
<proteinExistence type="predicted"/>
<dbReference type="SMART" id="SM00530">
    <property type="entry name" value="HTH_XRE"/>
    <property type="match status" value="1"/>
</dbReference>
<accession>A0A4R2RYN9</accession>
<dbReference type="PROSITE" id="PS50943">
    <property type="entry name" value="HTH_CROC1"/>
    <property type="match status" value="1"/>
</dbReference>
<dbReference type="Proteomes" id="UP000294813">
    <property type="component" value="Unassembled WGS sequence"/>
</dbReference>
<evidence type="ECO:0000259" key="1">
    <source>
        <dbReference type="PROSITE" id="PS50943"/>
    </source>
</evidence>
<dbReference type="InterPro" id="IPR050077">
    <property type="entry name" value="LexA_repressor"/>
</dbReference>
<dbReference type="Gene3D" id="2.10.109.10">
    <property type="entry name" value="Umud Fragment, subunit A"/>
    <property type="match status" value="1"/>
</dbReference>
<dbReference type="InterPro" id="IPR015927">
    <property type="entry name" value="Peptidase_S24_S26A/B/C"/>
</dbReference>
<dbReference type="InterPro" id="IPR036286">
    <property type="entry name" value="LexA/Signal_pep-like_sf"/>
</dbReference>
<protein>
    <submittedName>
        <fullName evidence="2">Repressor LexA</fullName>
    </submittedName>
</protein>
<reference evidence="2 3" key="1">
    <citation type="submission" date="2019-03" db="EMBL/GenBank/DDBJ databases">
        <title>Genomic Encyclopedia of Type Strains, Phase IV (KMG-IV): sequencing the most valuable type-strain genomes for metagenomic binning, comparative biology and taxonomic classification.</title>
        <authorList>
            <person name="Goeker M."/>
        </authorList>
    </citation>
    <scope>NUCLEOTIDE SEQUENCE [LARGE SCALE GENOMIC DNA]</scope>
    <source>
        <strain evidence="2 3">DSM 11170</strain>
    </source>
</reference>
<dbReference type="EMBL" id="SLXT01000002">
    <property type="protein sequence ID" value="TCP68644.1"/>
    <property type="molecule type" value="Genomic_DNA"/>
</dbReference>
<name>A0A4R2RYN9_9FIRM</name>
<dbReference type="RefSeq" id="WP_131917850.1">
    <property type="nucleotide sequence ID" value="NZ_JAOQNU010000002.1"/>
</dbReference>
<sequence>MDVGKRLKKLRERKGVNQEEVANYLGLKRSTYTRYETNSSEADYKSLRTLADFFGTSVDYILGRMERDIDLRAAKPLERVPILGTIKAGIPLLADEHIEGEIAVPDELHADFALHVSGDSMSWAGISDGDIAILRQTDTPRPGMIVAAGMDDGEWRATLKFYVVEGGQAWLRAANPYYEDLPVGPHTRILGYVVSIQKQPPSLQDYRSILAVKEDRDTQWEGAIEKATQAGLSGVEVEKMVEVMAKVAKSSAVR</sequence>
<dbReference type="CDD" id="cd06529">
    <property type="entry name" value="S24_LexA-like"/>
    <property type="match status" value="1"/>
</dbReference>
<dbReference type="PANTHER" id="PTHR33516">
    <property type="entry name" value="LEXA REPRESSOR"/>
    <property type="match status" value="1"/>
</dbReference>
<dbReference type="AlphaFoldDB" id="A0A4R2RYN9"/>
<comment type="caution">
    <text evidence="2">The sequence shown here is derived from an EMBL/GenBank/DDBJ whole genome shotgun (WGS) entry which is preliminary data.</text>
</comment>
<dbReference type="SUPFAM" id="SSF51306">
    <property type="entry name" value="LexA/Signal peptidase"/>
    <property type="match status" value="1"/>
</dbReference>
<dbReference type="SUPFAM" id="SSF47413">
    <property type="entry name" value="lambda repressor-like DNA-binding domains"/>
    <property type="match status" value="1"/>
</dbReference>
<dbReference type="InterPro" id="IPR039418">
    <property type="entry name" value="LexA-like"/>
</dbReference>
<evidence type="ECO:0000313" key="3">
    <source>
        <dbReference type="Proteomes" id="UP000294813"/>
    </source>
</evidence>
<dbReference type="GO" id="GO:0003677">
    <property type="term" value="F:DNA binding"/>
    <property type="evidence" value="ECO:0007669"/>
    <property type="project" value="InterPro"/>
</dbReference>
<dbReference type="PANTHER" id="PTHR33516:SF2">
    <property type="entry name" value="LEXA REPRESSOR-RELATED"/>
    <property type="match status" value="1"/>
</dbReference>
<dbReference type="CDD" id="cd00093">
    <property type="entry name" value="HTH_XRE"/>
    <property type="match status" value="1"/>
</dbReference>
<dbReference type="Gene3D" id="1.10.260.40">
    <property type="entry name" value="lambda repressor-like DNA-binding domains"/>
    <property type="match status" value="1"/>
</dbReference>